<organism evidence="2 3">
    <name type="scientific">Dichotomopilus funicola</name>
    <dbReference type="NCBI Taxonomy" id="1934379"/>
    <lineage>
        <taxon>Eukaryota</taxon>
        <taxon>Fungi</taxon>
        <taxon>Dikarya</taxon>
        <taxon>Ascomycota</taxon>
        <taxon>Pezizomycotina</taxon>
        <taxon>Sordariomycetes</taxon>
        <taxon>Sordariomycetidae</taxon>
        <taxon>Sordariales</taxon>
        <taxon>Chaetomiaceae</taxon>
        <taxon>Dichotomopilus</taxon>
    </lineage>
</organism>
<comment type="caution">
    <text evidence="2">The sequence shown here is derived from an EMBL/GenBank/DDBJ whole genome shotgun (WGS) entry which is preliminary data.</text>
</comment>
<reference evidence="2" key="1">
    <citation type="journal article" date="2023" name="Mol. Phylogenet. Evol.">
        <title>Genome-scale phylogeny and comparative genomics of the fungal order Sordariales.</title>
        <authorList>
            <person name="Hensen N."/>
            <person name="Bonometti L."/>
            <person name="Westerberg I."/>
            <person name="Brannstrom I.O."/>
            <person name="Guillou S."/>
            <person name="Cros-Aarteil S."/>
            <person name="Calhoun S."/>
            <person name="Haridas S."/>
            <person name="Kuo A."/>
            <person name="Mondo S."/>
            <person name="Pangilinan J."/>
            <person name="Riley R."/>
            <person name="LaButti K."/>
            <person name="Andreopoulos B."/>
            <person name="Lipzen A."/>
            <person name="Chen C."/>
            <person name="Yan M."/>
            <person name="Daum C."/>
            <person name="Ng V."/>
            <person name="Clum A."/>
            <person name="Steindorff A."/>
            <person name="Ohm R.A."/>
            <person name="Martin F."/>
            <person name="Silar P."/>
            <person name="Natvig D.O."/>
            <person name="Lalanne C."/>
            <person name="Gautier V."/>
            <person name="Ament-Velasquez S.L."/>
            <person name="Kruys A."/>
            <person name="Hutchinson M.I."/>
            <person name="Powell A.J."/>
            <person name="Barry K."/>
            <person name="Miller A.N."/>
            <person name="Grigoriev I.V."/>
            <person name="Debuchy R."/>
            <person name="Gladieux P."/>
            <person name="Hiltunen Thoren M."/>
            <person name="Johannesson H."/>
        </authorList>
    </citation>
    <scope>NUCLEOTIDE SEQUENCE</scope>
    <source>
        <strain evidence="2">CBS 141.50</strain>
    </source>
</reference>
<dbReference type="EMBL" id="MU853596">
    <property type="protein sequence ID" value="KAK4142513.1"/>
    <property type="molecule type" value="Genomic_DNA"/>
</dbReference>
<gene>
    <name evidence="2" type="ORF">C8A04DRAFT_29786</name>
</gene>
<keyword evidence="3" id="KW-1185">Reference proteome</keyword>
<dbReference type="AlphaFoldDB" id="A0AAN6V0G3"/>
<accession>A0AAN6V0G3</accession>
<name>A0AAN6V0G3_9PEZI</name>
<feature type="compositionally biased region" description="Basic and acidic residues" evidence="1">
    <location>
        <begin position="108"/>
        <end position="118"/>
    </location>
</feature>
<evidence type="ECO:0000256" key="1">
    <source>
        <dbReference type="SAM" id="MobiDB-lite"/>
    </source>
</evidence>
<dbReference type="GeneID" id="87817744"/>
<proteinExistence type="predicted"/>
<feature type="compositionally biased region" description="Polar residues" evidence="1">
    <location>
        <begin position="36"/>
        <end position="53"/>
    </location>
</feature>
<feature type="compositionally biased region" description="Basic and acidic residues" evidence="1">
    <location>
        <begin position="74"/>
        <end position="92"/>
    </location>
</feature>
<reference evidence="2" key="2">
    <citation type="submission" date="2023-05" db="EMBL/GenBank/DDBJ databases">
        <authorList>
            <consortium name="Lawrence Berkeley National Laboratory"/>
            <person name="Steindorff A."/>
            <person name="Hensen N."/>
            <person name="Bonometti L."/>
            <person name="Westerberg I."/>
            <person name="Brannstrom I.O."/>
            <person name="Guillou S."/>
            <person name="Cros-Aarteil S."/>
            <person name="Calhoun S."/>
            <person name="Haridas S."/>
            <person name="Kuo A."/>
            <person name="Mondo S."/>
            <person name="Pangilinan J."/>
            <person name="Riley R."/>
            <person name="Labutti K."/>
            <person name="Andreopoulos B."/>
            <person name="Lipzen A."/>
            <person name="Chen C."/>
            <person name="Yanf M."/>
            <person name="Daum C."/>
            <person name="Ng V."/>
            <person name="Clum A."/>
            <person name="Ohm R."/>
            <person name="Martin F."/>
            <person name="Silar P."/>
            <person name="Natvig D."/>
            <person name="Lalanne C."/>
            <person name="Gautier V."/>
            <person name="Ament-Velasquez S.L."/>
            <person name="Kruys A."/>
            <person name="Hutchinson M.I."/>
            <person name="Powell A.J."/>
            <person name="Barry K."/>
            <person name="Miller A.N."/>
            <person name="Grigoriev I.V."/>
            <person name="Debuchy R."/>
            <person name="Gladieux P."/>
            <person name="Thoren M.H."/>
            <person name="Johannesson H."/>
        </authorList>
    </citation>
    <scope>NUCLEOTIDE SEQUENCE</scope>
    <source>
        <strain evidence="2">CBS 141.50</strain>
    </source>
</reference>
<feature type="region of interest" description="Disordered" evidence="1">
    <location>
        <begin position="208"/>
        <end position="238"/>
    </location>
</feature>
<evidence type="ECO:0000313" key="3">
    <source>
        <dbReference type="Proteomes" id="UP001302676"/>
    </source>
</evidence>
<protein>
    <submittedName>
        <fullName evidence="2">Uncharacterized protein</fullName>
    </submittedName>
</protein>
<feature type="region of interest" description="Disordered" evidence="1">
    <location>
        <begin position="149"/>
        <end position="180"/>
    </location>
</feature>
<dbReference type="Gene3D" id="3.10.450.30">
    <property type="entry name" value="Microbial ribonucleases"/>
    <property type="match status" value="1"/>
</dbReference>
<dbReference type="RefSeq" id="XP_062635884.1">
    <property type="nucleotide sequence ID" value="XM_062781131.1"/>
</dbReference>
<evidence type="ECO:0000313" key="2">
    <source>
        <dbReference type="EMBL" id="KAK4142513.1"/>
    </source>
</evidence>
<feature type="region of interest" description="Disordered" evidence="1">
    <location>
        <begin position="1"/>
        <end position="119"/>
    </location>
</feature>
<dbReference type="Proteomes" id="UP001302676">
    <property type="component" value="Unassembled WGS sequence"/>
</dbReference>
<sequence>MGCGDSKLELNPGDISGTEGPRLAADVPRPRVPNDKVNSANTPAGFQYNTPRGNLQMERVNQMVGQAPDAPANRLREGRFPKHYRNQEGPRDNRRHNFSGFESGRPGQDPRDPRDGRLYEYPVKTMGQPQPLKNTFNFAEPPATLQETMQATQANHEHLGDLDYEPPNDPGALRAVTNKDGQVMGVIYHPAGNPRGYERARIEPLDAQGRAEQARYREQKLASSSTWPRRGPEPSVPE</sequence>